<dbReference type="Pfam" id="PF02182">
    <property type="entry name" value="SAD_SRA"/>
    <property type="match status" value="1"/>
</dbReference>
<dbReference type="Pfam" id="PF00856">
    <property type="entry name" value="SET"/>
    <property type="match status" value="1"/>
</dbReference>
<protein>
    <submittedName>
        <fullName evidence="12">Uncharacterized protein</fullName>
    </submittedName>
</protein>
<dbReference type="GO" id="GO:0008270">
    <property type="term" value="F:zinc ion binding"/>
    <property type="evidence" value="ECO:0007669"/>
    <property type="project" value="InterPro"/>
</dbReference>
<feature type="domain" description="SET" evidence="8">
    <location>
        <begin position="519"/>
        <end position="663"/>
    </location>
</feature>
<keyword evidence="5" id="KW-0949">S-adenosyl-L-methionine</keyword>
<dbReference type="PANTHER" id="PTHR45660">
    <property type="entry name" value="HISTONE-LYSINE N-METHYLTRANSFERASE SETMAR"/>
    <property type="match status" value="1"/>
</dbReference>
<dbReference type="InterPro" id="IPR007728">
    <property type="entry name" value="Pre-SET_dom"/>
</dbReference>
<dbReference type="InterPro" id="IPR001214">
    <property type="entry name" value="SET_dom"/>
</dbReference>
<dbReference type="InterPro" id="IPR003105">
    <property type="entry name" value="SRA_YDG"/>
</dbReference>
<dbReference type="Gene3D" id="2.30.280.10">
    <property type="entry name" value="SRA-YDG"/>
    <property type="match status" value="1"/>
</dbReference>
<dbReference type="InterPro" id="IPR051357">
    <property type="entry name" value="H3K9_HMTase_SUVAR3-9"/>
</dbReference>
<organism evidence="12 13">
    <name type="scientific">Rhynchospora tenuis</name>
    <dbReference type="NCBI Taxonomy" id="198213"/>
    <lineage>
        <taxon>Eukaryota</taxon>
        <taxon>Viridiplantae</taxon>
        <taxon>Streptophyta</taxon>
        <taxon>Embryophyta</taxon>
        <taxon>Tracheophyta</taxon>
        <taxon>Spermatophyta</taxon>
        <taxon>Magnoliopsida</taxon>
        <taxon>Liliopsida</taxon>
        <taxon>Poales</taxon>
        <taxon>Cyperaceae</taxon>
        <taxon>Cyperoideae</taxon>
        <taxon>Rhynchosporeae</taxon>
        <taxon>Rhynchospora</taxon>
    </lineage>
</organism>
<dbReference type="Proteomes" id="UP001210211">
    <property type="component" value="Unassembled WGS sequence"/>
</dbReference>
<sequence length="693" mass="78986">MAEPSGISEENPKKEVVCKKRKVLVPWRFQEGYERWPNRNKAKKLYNGGKCHASNGGPLNSQIKDGDVLEPNYVNQGLDGMVKTQENANKIKDSGCFSGNLDKPQIILYKAVVPWRFQVGYKRHFSEEHNLRRRVFTTPYPQRKYPSSVRVSASCEFAAGQQLSSQQGSLSKCSPRDIVLRSLLEFQSIYRELLGDEEAQWAHGSGTSSGRRDYLAIKKFKERNSYDDAKKFIGEVPGTRIGDVFHLRFELCVVGLHRQQVLSVDFIKREEGNITTSVVSYGDLTELKRKKNKIDIIEFSGAPLVGPNMTPDGSTLALFRSCETKTPIRFVYGFTRYLSSIEQLKVKAKKLNTYIYCGLYTVEKYWRKRSDDGNHYFFVFRLQRVAGQAGLDIVAILESRKLHSFLFPAVYMEDLSYGKEKVPVSVVNFINSERPPFFKYITCVRTRVLRDPTPPVGCGCTNGCSDSVKCACAVKNGGELPFNDKGHIVEAKPLVFECGPSCKCPPTCHNRVSQHGMKFRLQVFKTKKMGWGVRALEFIPSGSFVCEYVAELISDEEAQRRTNDEYLFSIGNNYYDEELWEGLKSSIPALQRDKNSNGLEDDEVFTMDASEFGNFSRFINHSCMPNLYAQNLLYDHDDKRMPRIMFFACENIQPMEELAYHYNYSVGQVHDASGNVKKKQCFCGTEECTGWLY</sequence>
<evidence type="ECO:0000259" key="9">
    <source>
        <dbReference type="PROSITE" id="PS50867"/>
    </source>
</evidence>
<evidence type="ECO:0000313" key="13">
    <source>
        <dbReference type="Proteomes" id="UP001210211"/>
    </source>
</evidence>
<dbReference type="GO" id="GO:0032259">
    <property type="term" value="P:methylation"/>
    <property type="evidence" value="ECO:0007669"/>
    <property type="project" value="UniProtKB-KW"/>
</dbReference>
<comment type="subcellular location">
    <subcellularLocation>
        <location evidence="1">Chromosome</location>
    </subcellularLocation>
    <subcellularLocation>
        <location evidence="7">Nucleus</location>
    </subcellularLocation>
</comment>
<dbReference type="PROSITE" id="PS50280">
    <property type="entry name" value="SET"/>
    <property type="match status" value="1"/>
</dbReference>
<evidence type="ECO:0000256" key="5">
    <source>
        <dbReference type="ARBA" id="ARBA00022691"/>
    </source>
</evidence>
<dbReference type="SUPFAM" id="SSF82199">
    <property type="entry name" value="SET domain"/>
    <property type="match status" value="1"/>
</dbReference>
<dbReference type="SMART" id="SM00468">
    <property type="entry name" value="PreSET"/>
    <property type="match status" value="1"/>
</dbReference>
<evidence type="ECO:0000256" key="7">
    <source>
        <dbReference type="PROSITE-ProRule" id="PRU00358"/>
    </source>
</evidence>
<evidence type="ECO:0000256" key="1">
    <source>
        <dbReference type="ARBA" id="ARBA00004286"/>
    </source>
</evidence>
<feature type="domain" description="Pre-SET" evidence="9">
    <location>
        <begin position="456"/>
        <end position="516"/>
    </location>
</feature>
<evidence type="ECO:0000256" key="3">
    <source>
        <dbReference type="ARBA" id="ARBA00022603"/>
    </source>
</evidence>
<comment type="caution">
    <text evidence="12">The sequence shown here is derived from an EMBL/GenBank/DDBJ whole genome shotgun (WGS) entry which is preliminary data.</text>
</comment>
<keyword evidence="3" id="KW-0489">Methyltransferase</keyword>
<dbReference type="GO" id="GO:0005694">
    <property type="term" value="C:chromosome"/>
    <property type="evidence" value="ECO:0007669"/>
    <property type="project" value="UniProtKB-SubCell"/>
</dbReference>
<name>A0AAD5ZZM8_9POAL</name>
<dbReference type="Gene3D" id="2.170.270.10">
    <property type="entry name" value="SET domain"/>
    <property type="match status" value="1"/>
</dbReference>
<dbReference type="AlphaFoldDB" id="A0AAD5ZZM8"/>
<dbReference type="Pfam" id="PF05033">
    <property type="entry name" value="Pre-SET"/>
    <property type="match status" value="1"/>
</dbReference>
<dbReference type="GO" id="GO:0005634">
    <property type="term" value="C:nucleus"/>
    <property type="evidence" value="ECO:0007669"/>
    <property type="project" value="UniProtKB-SubCell"/>
</dbReference>
<dbReference type="PANTHER" id="PTHR45660:SF22">
    <property type="entry name" value="OS04G0544100 PROTEIN"/>
    <property type="match status" value="1"/>
</dbReference>
<dbReference type="GO" id="GO:0042054">
    <property type="term" value="F:histone methyltransferase activity"/>
    <property type="evidence" value="ECO:0007669"/>
    <property type="project" value="InterPro"/>
</dbReference>
<evidence type="ECO:0000256" key="6">
    <source>
        <dbReference type="ARBA" id="ARBA00023242"/>
    </source>
</evidence>
<reference evidence="12 13" key="1">
    <citation type="journal article" date="2022" name="Cell">
        <title>Repeat-based holocentromeres influence genome architecture and karyotype evolution.</title>
        <authorList>
            <person name="Hofstatter P.G."/>
            <person name="Thangavel G."/>
            <person name="Lux T."/>
            <person name="Neumann P."/>
            <person name="Vondrak T."/>
            <person name="Novak P."/>
            <person name="Zhang M."/>
            <person name="Costa L."/>
            <person name="Castellani M."/>
            <person name="Scott A."/>
            <person name="Toegelov H."/>
            <person name="Fuchs J."/>
            <person name="Mata-Sucre Y."/>
            <person name="Dias Y."/>
            <person name="Vanzela A.L.L."/>
            <person name="Huettel B."/>
            <person name="Almeida C.C.S."/>
            <person name="Simkova H."/>
            <person name="Souza G."/>
            <person name="Pedrosa-Harand A."/>
            <person name="Macas J."/>
            <person name="Mayer K.F.X."/>
            <person name="Houben A."/>
            <person name="Marques A."/>
        </authorList>
    </citation>
    <scope>NUCLEOTIDE SEQUENCE [LARGE SCALE GENOMIC DNA]</scope>
    <source>
        <strain evidence="12">RhyTen1mFocal</strain>
    </source>
</reference>
<dbReference type="SMART" id="SM00466">
    <property type="entry name" value="SRA"/>
    <property type="match status" value="1"/>
</dbReference>
<dbReference type="SMART" id="SM00508">
    <property type="entry name" value="PostSET"/>
    <property type="match status" value="1"/>
</dbReference>
<feature type="domain" description="Post-SET" evidence="10">
    <location>
        <begin position="677"/>
        <end position="693"/>
    </location>
</feature>
<keyword evidence="2" id="KW-0158">Chromosome</keyword>
<dbReference type="InterPro" id="IPR036987">
    <property type="entry name" value="SRA-YDG_sf"/>
</dbReference>
<evidence type="ECO:0000259" key="11">
    <source>
        <dbReference type="PROSITE" id="PS51015"/>
    </source>
</evidence>
<keyword evidence="4" id="KW-0808">Transferase</keyword>
<keyword evidence="13" id="KW-1185">Reference proteome</keyword>
<accession>A0AAD5ZZM8</accession>
<dbReference type="GO" id="GO:0003690">
    <property type="term" value="F:double-stranded DNA binding"/>
    <property type="evidence" value="ECO:0007669"/>
    <property type="project" value="TreeGrafter"/>
</dbReference>
<evidence type="ECO:0000256" key="2">
    <source>
        <dbReference type="ARBA" id="ARBA00022454"/>
    </source>
</evidence>
<dbReference type="PROSITE" id="PS50867">
    <property type="entry name" value="PRE_SET"/>
    <property type="match status" value="1"/>
</dbReference>
<evidence type="ECO:0000256" key="4">
    <source>
        <dbReference type="ARBA" id="ARBA00022679"/>
    </source>
</evidence>
<dbReference type="SUPFAM" id="SSF88697">
    <property type="entry name" value="PUA domain-like"/>
    <property type="match status" value="1"/>
</dbReference>
<evidence type="ECO:0000313" key="12">
    <source>
        <dbReference type="EMBL" id="KAJ3706970.1"/>
    </source>
</evidence>
<dbReference type="SMART" id="SM00317">
    <property type="entry name" value="SET"/>
    <property type="match status" value="1"/>
</dbReference>
<evidence type="ECO:0000259" key="10">
    <source>
        <dbReference type="PROSITE" id="PS50868"/>
    </source>
</evidence>
<dbReference type="InterPro" id="IPR015947">
    <property type="entry name" value="PUA-like_sf"/>
</dbReference>
<gene>
    <name evidence="12" type="ORF">LUZ61_010675</name>
</gene>
<keyword evidence="6 7" id="KW-0539">Nucleus</keyword>
<proteinExistence type="predicted"/>
<dbReference type="InterPro" id="IPR003616">
    <property type="entry name" value="Post-SET_dom"/>
</dbReference>
<dbReference type="PROSITE" id="PS50868">
    <property type="entry name" value="POST_SET"/>
    <property type="match status" value="1"/>
</dbReference>
<dbReference type="InterPro" id="IPR046341">
    <property type="entry name" value="SET_dom_sf"/>
</dbReference>
<feature type="domain" description="YDG" evidence="11">
    <location>
        <begin position="234"/>
        <end position="384"/>
    </location>
</feature>
<dbReference type="PROSITE" id="PS51015">
    <property type="entry name" value="YDG"/>
    <property type="match status" value="1"/>
</dbReference>
<evidence type="ECO:0000259" key="8">
    <source>
        <dbReference type="PROSITE" id="PS50280"/>
    </source>
</evidence>
<dbReference type="EMBL" id="JAMRDG010000001">
    <property type="protein sequence ID" value="KAJ3706970.1"/>
    <property type="molecule type" value="Genomic_DNA"/>
</dbReference>